<feature type="transmembrane region" description="Helical" evidence="1">
    <location>
        <begin position="33"/>
        <end position="53"/>
    </location>
</feature>
<dbReference type="Proteomes" id="UP000324853">
    <property type="component" value="Unassembled WGS sequence"/>
</dbReference>
<dbReference type="AlphaFoldDB" id="A0A5S4W3V0"/>
<keyword evidence="1" id="KW-0812">Transmembrane</keyword>
<evidence type="ECO:0000313" key="3">
    <source>
        <dbReference type="Proteomes" id="UP000324853"/>
    </source>
</evidence>
<evidence type="ECO:0000313" key="2">
    <source>
        <dbReference type="EMBL" id="TYL76310.1"/>
    </source>
</evidence>
<comment type="caution">
    <text evidence="2">The sequence shown here is derived from an EMBL/GenBank/DDBJ whole genome shotgun (WGS) entry which is preliminary data.</text>
</comment>
<feature type="transmembrane region" description="Helical" evidence="1">
    <location>
        <begin position="131"/>
        <end position="153"/>
    </location>
</feature>
<evidence type="ECO:0000256" key="1">
    <source>
        <dbReference type="SAM" id="Phobius"/>
    </source>
</evidence>
<dbReference type="RefSeq" id="WP_148754873.1">
    <property type="nucleotide sequence ID" value="NZ_VSSR01000061.1"/>
</dbReference>
<reference evidence="2 3" key="1">
    <citation type="submission" date="2019-08" db="EMBL/GenBank/DDBJ databases">
        <title>Bradyrhizobium hipponensis sp. nov., a rhizobium isolated from a Lupinus angustifolius root nodule in Tunisia.</title>
        <authorList>
            <person name="Off K."/>
            <person name="Rejili M."/>
            <person name="Mars M."/>
            <person name="Brachmann A."/>
            <person name="Marin M."/>
        </authorList>
    </citation>
    <scope>NUCLEOTIDE SEQUENCE [LARGE SCALE GENOMIC DNA]</scope>
    <source>
        <strain evidence="2 3">CTAW11</strain>
    </source>
</reference>
<name>A0A5S4W3V0_9BRAD</name>
<organism evidence="2 3">
    <name type="scientific">Bradyrhizobium cytisi</name>
    <dbReference type="NCBI Taxonomy" id="515489"/>
    <lineage>
        <taxon>Bacteria</taxon>
        <taxon>Pseudomonadati</taxon>
        <taxon>Pseudomonadota</taxon>
        <taxon>Alphaproteobacteria</taxon>
        <taxon>Hyphomicrobiales</taxon>
        <taxon>Nitrobacteraceae</taxon>
        <taxon>Bradyrhizobium</taxon>
    </lineage>
</organism>
<dbReference type="EMBL" id="VSSR01000061">
    <property type="protein sequence ID" value="TYL76310.1"/>
    <property type="molecule type" value="Genomic_DNA"/>
</dbReference>
<keyword evidence="1" id="KW-0472">Membrane</keyword>
<gene>
    <name evidence="2" type="ORF">FXB38_31485</name>
</gene>
<feature type="transmembrane region" description="Helical" evidence="1">
    <location>
        <begin position="60"/>
        <end position="80"/>
    </location>
</feature>
<sequence>MVSFVLWLALDSDFANALFWAAKLEGHPISGTVPVSKVAICLGWSLLAFGLICHRYWIGTIAILALLAATLVGEIGSSIVDIRFFDLPVAKSIVQSAPHGLLYALKLPFIAIALAYFIVTRRAFANAYERLCLAAILGLCAIMAWTGLLDLIYPGIAWR</sequence>
<keyword evidence="3" id="KW-1185">Reference proteome</keyword>
<proteinExistence type="predicted"/>
<feature type="transmembrane region" description="Helical" evidence="1">
    <location>
        <begin position="100"/>
        <end position="119"/>
    </location>
</feature>
<accession>A0A5S4W3V0</accession>
<keyword evidence="1" id="KW-1133">Transmembrane helix</keyword>
<dbReference type="OrthoDB" id="8239770at2"/>
<protein>
    <submittedName>
        <fullName evidence="2">Uncharacterized protein</fullName>
    </submittedName>
</protein>